<evidence type="ECO:0000259" key="3">
    <source>
        <dbReference type="Pfam" id="PF00651"/>
    </source>
</evidence>
<keyword evidence="1" id="KW-0880">Kelch repeat</keyword>
<protein>
    <submittedName>
        <fullName evidence="5">Uncharacterized protein</fullName>
    </submittedName>
</protein>
<reference evidence="5" key="1">
    <citation type="submission" date="2019-06" db="EMBL/GenBank/DDBJ databases">
        <authorList>
            <consortium name="Wellcome Sanger Institute Data Sharing"/>
        </authorList>
    </citation>
    <scope>NUCLEOTIDE SEQUENCE [LARGE SCALE GENOMIC DNA]</scope>
</reference>
<dbReference type="Pfam" id="PF07707">
    <property type="entry name" value="BACK"/>
    <property type="match status" value="1"/>
</dbReference>
<reference evidence="5" key="3">
    <citation type="submission" date="2025-09" db="UniProtKB">
        <authorList>
            <consortium name="Ensembl"/>
        </authorList>
    </citation>
    <scope>IDENTIFICATION</scope>
</reference>
<dbReference type="InterPro" id="IPR011333">
    <property type="entry name" value="SKP1/BTB/POZ_sf"/>
</dbReference>
<dbReference type="PANTHER" id="PTHR24412:SF172">
    <property type="entry name" value="KELCH-LIKE PROTEIN 10"/>
    <property type="match status" value="1"/>
</dbReference>
<evidence type="ECO:0000259" key="4">
    <source>
        <dbReference type="Pfam" id="PF07707"/>
    </source>
</evidence>
<sequence length="201" mass="23198">MERKMSTMTCSDFNELCVEGKLCGVVIRVTVGKVPNLTRVYNILGVSPDMMRLIIEYDYTHSAPETEEDVVKLLEAAGHFSMISIIQACCKFLEEQLCPGEIWTLCTDLRCEAQLFILHHFEELLFVLHDFEEPLFVLHHFEDLNTKQESSVFEIHICWIAHLPEKQKHKGYISVLLPEVTEGWTVSQLWLPPVYTHIFGS</sequence>
<evidence type="ECO:0000313" key="5">
    <source>
        <dbReference type="Ensembl" id="ENSMMDP00005032583.1"/>
    </source>
</evidence>
<accession>A0A667Z1U3</accession>
<evidence type="ECO:0000256" key="2">
    <source>
        <dbReference type="ARBA" id="ARBA00022737"/>
    </source>
</evidence>
<dbReference type="Gene3D" id="3.30.710.10">
    <property type="entry name" value="Potassium Channel Kv1.1, Chain A"/>
    <property type="match status" value="1"/>
</dbReference>
<feature type="domain" description="BTB" evidence="3">
    <location>
        <begin position="40"/>
        <end position="96"/>
    </location>
</feature>
<keyword evidence="2" id="KW-0677">Repeat</keyword>
<dbReference type="GeneTree" id="ENSGT00940000154664"/>
<dbReference type="InterPro" id="IPR000210">
    <property type="entry name" value="BTB/POZ_dom"/>
</dbReference>
<feature type="domain" description="BACK" evidence="4">
    <location>
        <begin position="106"/>
        <end position="169"/>
    </location>
</feature>
<dbReference type="Proteomes" id="UP000472263">
    <property type="component" value="Chromosome 8"/>
</dbReference>
<dbReference type="InParanoid" id="A0A667Z1U3"/>
<evidence type="ECO:0000256" key="1">
    <source>
        <dbReference type="ARBA" id="ARBA00022441"/>
    </source>
</evidence>
<dbReference type="InterPro" id="IPR011705">
    <property type="entry name" value="BACK"/>
</dbReference>
<keyword evidence="6" id="KW-1185">Reference proteome</keyword>
<organism evidence="5 6">
    <name type="scientific">Myripristis murdjan</name>
    <name type="common">pinecone soldierfish</name>
    <dbReference type="NCBI Taxonomy" id="586833"/>
    <lineage>
        <taxon>Eukaryota</taxon>
        <taxon>Metazoa</taxon>
        <taxon>Chordata</taxon>
        <taxon>Craniata</taxon>
        <taxon>Vertebrata</taxon>
        <taxon>Euteleostomi</taxon>
        <taxon>Actinopterygii</taxon>
        <taxon>Neopterygii</taxon>
        <taxon>Teleostei</taxon>
        <taxon>Neoteleostei</taxon>
        <taxon>Acanthomorphata</taxon>
        <taxon>Holocentriformes</taxon>
        <taxon>Holocentridae</taxon>
        <taxon>Myripristis</taxon>
    </lineage>
</organism>
<name>A0A667Z1U3_9TELE</name>
<proteinExistence type="predicted"/>
<dbReference type="Gene3D" id="1.25.40.420">
    <property type="match status" value="1"/>
</dbReference>
<evidence type="ECO:0000313" key="6">
    <source>
        <dbReference type="Proteomes" id="UP000472263"/>
    </source>
</evidence>
<dbReference type="SUPFAM" id="SSF54695">
    <property type="entry name" value="POZ domain"/>
    <property type="match status" value="1"/>
</dbReference>
<dbReference type="Pfam" id="PF00651">
    <property type="entry name" value="BTB"/>
    <property type="match status" value="1"/>
</dbReference>
<dbReference type="AlphaFoldDB" id="A0A667Z1U3"/>
<dbReference type="Ensembl" id="ENSMMDT00005033315.1">
    <property type="protein sequence ID" value="ENSMMDP00005032583.1"/>
    <property type="gene ID" value="ENSMMDG00005015347.1"/>
</dbReference>
<reference evidence="5" key="2">
    <citation type="submission" date="2025-08" db="UniProtKB">
        <authorList>
            <consortium name="Ensembl"/>
        </authorList>
    </citation>
    <scope>IDENTIFICATION</scope>
</reference>
<dbReference type="PANTHER" id="PTHR24412">
    <property type="entry name" value="KELCH PROTEIN"/>
    <property type="match status" value="1"/>
</dbReference>